<evidence type="ECO:0000256" key="1">
    <source>
        <dbReference type="SAM" id="MobiDB-lite"/>
    </source>
</evidence>
<dbReference type="InterPro" id="IPR012337">
    <property type="entry name" value="RNaseH-like_sf"/>
</dbReference>
<name>A0A9W7F543_9STRA</name>
<protein>
    <submittedName>
        <fullName evidence="2">Uncharacterized protein</fullName>
    </submittedName>
</protein>
<feature type="region of interest" description="Disordered" evidence="1">
    <location>
        <begin position="579"/>
        <end position="608"/>
    </location>
</feature>
<dbReference type="OrthoDB" id="2438421at2759"/>
<evidence type="ECO:0000313" key="2">
    <source>
        <dbReference type="EMBL" id="GMI03850.1"/>
    </source>
</evidence>
<proteinExistence type="predicted"/>
<evidence type="ECO:0000313" key="3">
    <source>
        <dbReference type="Proteomes" id="UP001165082"/>
    </source>
</evidence>
<reference evidence="2" key="1">
    <citation type="submission" date="2022-07" db="EMBL/GenBank/DDBJ databases">
        <title>Genome analysis of Parmales, a sister group of diatoms, reveals the evolutionary specialization of diatoms from phago-mixotrophs to photoautotrophs.</title>
        <authorList>
            <person name="Ban H."/>
            <person name="Sato S."/>
            <person name="Yoshikawa S."/>
            <person name="Kazumasa Y."/>
            <person name="Nakamura Y."/>
            <person name="Ichinomiya M."/>
            <person name="Saitoh K."/>
            <person name="Sato N."/>
            <person name="Blanc-Mathieu R."/>
            <person name="Endo H."/>
            <person name="Kuwata A."/>
            <person name="Ogata H."/>
        </authorList>
    </citation>
    <scope>NUCLEOTIDE SEQUENCE</scope>
</reference>
<dbReference type="SUPFAM" id="SSF53098">
    <property type="entry name" value="Ribonuclease H-like"/>
    <property type="match status" value="1"/>
</dbReference>
<comment type="caution">
    <text evidence="2">The sequence shown here is derived from an EMBL/GenBank/DDBJ whole genome shotgun (WGS) entry which is preliminary data.</text>
</comment>
<dbReference type="AlphaFoldDB" id="A0A9W7F543"/>
<gene>
    <name evidence="2" type="ORF">TrRE_jg10479</name>
</gene>
<keyword evidence="3" id="KW-1185">Reference proteome</keyword>
<sequence length="810" mass="89382">MPAREVALLDVNAAIAVCVDNRPLSMYSTPSMKRFIGSLRPSYPPPDGNKIADVSAELANVVRRKTTEAISRIKLDLPFLKANFSTDGWQSPSGHHLESLIINIVSPTSFEHFKGVVGLRKLTGNKSGARMHEQLSDMVAKLRVGWKDLKSAAYTLTHDSAANMFCITNATETTVIEQNTEEINVPALGTDIYVCVDETGFYLVSVVSVTMDPTNPRSIKNMDLHYVTDSGQRSTHDFLFVKDPWWGFVDPANNDIILGAPSLSLTKAPEGWSDDRSASKIFGDPLRVVSETHVPGVFSIACCAHILATVLSIVVEKKRKHLGFGEFFVPEAAQLFKRIETVGTHLHFLGDTGDKFEAYEKCRIFSEGQDSKPHAKCPVETQTRWFSRIPVLRHFLTYQHTIMNYITAFNSSGKELRRNAKVLPTFTPTDIANLNGILTAVDPYKEMNVLLQSDQISFGGAWHLLCNLVNAPEPSEDNIDDEPAAAHNIESTRVAAAFHKGLRGALKRKFKLSYPSSHTSLGVAASFLTPAIARMTKRMHAEHDPDTDTLTHNELSVAFRFADEIYKTEDYIKYLRDSATHSDSDGGELDGDSNKSVEGSLDPSPPAKQVVSSLLSSHLGVFSESEDEEEESAEDVPEMSLDEKLGIRATAKEEIAEYLDLCKNVSLKKKASTKDIMDSLSVDSVLAFFKKYTTKHGLHRLSFLATQLCIIKITSAEDERLFSFTGDMSRGKRGSLGPGRMEDLCLVGKMADKFMYGDTVAETEKLWIKELPSVKKAKMTGRGSASKRSKNVIDLSKNVTELLKKGGAGV</sequence>
<organism evidence="2 3">
    <name type="scientific">Triparma retinervis</name>
    <dbReference type="NCBI Taxonomy" id="2557542"/>
    <lineage>
        <taxon>Eukaryota</taxon>
        <taxon>Sar</taxon>
        <taxon>Stramenopiles</taxon>
        <taxon>Ochrophyta</taxon>
        <taxon>Bolidophyceae</taxon>
        <taxon>Parmales</taxon>
        <taxon>Triparmaceae</taxon>
        <taxon>Triparma</taxon>
    </lineage>
</organism>
<accession>A0A9W7F543</accession>
<dbReference type="EMBL" id="BRXZ01000049">
    <property type="protein sequence ID" value="GMI03850.1"/>
    <property type="molecule type" value="Genomic_DNA"/>
</dbReference>
<dbReference type="Proteomes" id="UP001165082">
    <property type="component" value="Unassembled WGS sequence"/>
</dbReference>